<comment type="caution">
    <text evidence="2">The sequence shown here is derived from an EMBL/GenBank/DDBJ whole genome shotgun (WGS) entry which is preliminary data.</text>
</comment>
<name>X1VLP2_9ZZZZ</name>
<dbReference type="AlphaFoldDB" id="X1VLP2"/>
<evidence type="ECO:0000313" key="2">
    <source>
        <dbReference type="EMBL" id="GAJ16781.1"/>
    </source>
</evidence>
<feature type="non-terminal residue" evidence="2">
    <location>
        <position position="42"/>
    </location>
</feature>
<gene>
    <name evidence="2" type="ORF">S12H4_59483</name>
</gene>
<protein>
    <submittedName>
        <fullName evidence="2">Uncharacterized protein</fullName>
    </submittedName>
</protein>
<evidence type="ECO:0000256" key="1">
    <source>
        <dbReference type="SAM" id="Phobius"/>
    </source>
</evidence>
<sequence>MEGLSSLGINVPTLIAQIVNVVILFVLLRLVAYKPIMRMLDE</sequence>
<keyword evidence="1" id="KW-0472">Membrane</keyword>
<dbReference type="EMBL" id="BARW01038882">
    <property type="protein sequence ID" value="GAJ16781.1"/>
    <property type="molecule type" value="Genomic_DNA"/>
</dbReference>
<reference evidence="2" key="1">
    <citation type="journal article" date="2014" name="Front. Microbiol.">
        <title>High frequency of phylogenetically diverse reductive dehalogenase-homologous genes in deep subseafloor sedimentary metagenomes.</title>
        <authorList>
            <person name="Kawai M."/>
            <person name="Futagami T."/>
            <person name="Toyoda A."/>
            <person name="Takaki Y."/>
            <person name="Nishi S."/>
            <person name="Hori S."/>
            <person name="Arai W."/>
            <person name="Tsubouchi T."/>
            <person name="Morono Y."/>
            <person name="Uchiyama I."/>
            <person name="Ito T."/>
            <person name="Fujiyama A."/>
            <person name="Inagaki F."/>
            <person name="Takami H."/>
        </authorList>
    </citation>
    <scope>NUCLEOTIDE SEQUENCE</scope>
    <source>
        <strain evidence="2">Expedition CK06-06</strain>
    </source>
</reference>
<feature type="transmembrane region" description="Helical" evidence="1">
    <location>
        <begin position="14"/>
        <end position="32"/>
    </location>
</feature>
<keyword evidence="1" id="KW-1133">Transmembrane helix</keyword>
<organism evidence="2">
    <name type="scientific">marine sediment metagenome</name>
    <dbReference type="NCBI Taxonomy" id="412755"/>
    <lineage>
        <taxon>unclassified sequences</taxon>
        <taxon>metagenomes</taxon>
        <taxon>ecological metagenomes</taxon>
    </lineage>
</organism>
<accession>X1VLP2</accession>
<keyword evidence="1" id="KW-0812">Transmembrane</keyword>
<proteinExistence type="predicted"/>